<dbReference type="InterPro" id="IPR006290">
    <property type="entry name" value="CztS_silS_copS"/>
</dbReference>
<evidence type="ECO:0000256" key="9">
    <source>
        <dbReference type="ARBA" id="ARBA00022777"/>
    </source>
</evidence>
<dbReference type="SMART" id="SM00388">
    <property type="entry name" value="HisKA"/>
    <property type="match status" value="1"/>
</dbReference>
<evidence type="ECO:0000256" key="1">
    <source>
        <dbReference type="ARBA" id="ARBA00000085"/>
    </source>
</evidence>
<dbReference type="InterPro" id="IPR005467">
    <property type="entry name" value="His_kinase_dom"/>
</dbReference>
<dbReference type="Gene3D" id="3.30.565.10">
    <property type="entry name" value="Histidine kinase-like ATPase, C-terminal domain"/>
    <property type="match status" value="1"/>
</dbReference>
<dbReference type="CDD" id="cd00082">
    <property type="entry name" value="HisKA"/>
    <property type="match status" value="1"/>
</dbReference>
<dbReference type="Proteomes" id="UP000022141">
    <property type="component" value="Unassembled WGS sequence"/>
</dbReference>
<keyword evidence="10 14" id="KW-0067">ATP-binding</keyword>
<evidence type="ECO:0000256" key="4">
    <source>
        <dbReference type="ARBA" id="ARBA00022519"/>
    </source>
</evidence>
<name>A0A011Q5Y8_ACCRE</name>
<feature type="domain" description="Histidine kinase" evidence="15">
    <location>
        <begin position="255"/>
        <end position="469"/>
    </location>
</feature>
<dbReference type="SMART" id="SM00387">
    <property type="entry name" value="HATPase_c"/>
    <property type="match status" value="1"/>
</dbReference>
<evidence type="ECO:0000256" key="7">
    <source>
        <dbReference type="ARBA" id="ARBA00022692"/>
    </source>
</evidence>
<evidence type="ECO:0000259" key="15">
    <source>
        <dbReference type="PROSITE" id="PS50109"/>
    </source>
</evidence>
<keyword evidence="8 14" id="KW-0547">Nucleotide-binding</keyword>
<feature type="transmembrane region" description="Helical" evidence="14">
    <location>
        <begin position="174"/>
        <end position="193"/>
    </location>
</feature>
<dbReference type="SUPFAM" id="SSF55874">
    <property type="entry name" value="ATPase domain of HSP90 chaperone/DNA topoisomerase II/histidine kinase"/>
    <property type="match status" value="1"/>
</dbReference>
<dbReference type="GO" id="GO:0005886">
    <property type="term" value="C:plasma membrane"/>
    <property type="evidence" value="ECO:0007669"/>
    <property type="project" value="UniProtKB-SubCell"/>
</dbReference>
<dbReference type="STRING" id="1454004.AW11_03809"/>
<dbReference type="Gene3D" id="1.10.287.130">
    <property type="match status" value="1"/>
</dbReference>
<dbReference type="InterPro" id="IPR036890">
    <property type="entry name" value="HATPase_C_sf"/>
</dbReference>
<dbReference type="EC" id="2.7.13.3" evidence="14"/>
<keyword evidence="5" id="KW-0597">Phosphoprotein</keyword>
<evidence type="ECO:0000313" key="17">
    <source>
        <dbReference type="EMBL" id="EXI84570.1"/>
    </source>
</evidence>
<dbReference type="InterPro" id="IPR003660">
    <property type="entry name" value="HAMP_dom"/>
</dbReference>
<dbReference type="Pfam" id="PF02518">
    <property type="entry name" value="HATPase_c"/>
    <property type="match status" value="1"/>
</dbReference>
<dbReference type="SUPFAM" id="SSF47384">
    <property type="entry name" value="Homodimeric domain of signal transducing histidine kinase"/>
    <property type="match status" value="1"/>
</dbReference>
<keyword evidence="11 14" id="KW-1133">Transmembrane helix</keyword>
<dbReference type="NCBIfam" id="TIGR01386">
    <property type="entry name" value="cztS_silS_copS"/>
    <property type="match status" value="1"/>
</dbReference>
<proteinExistence type="predicted"/>
<dbReference type="Pfam" id="PF00672">
    <property type="entry name" value="HAMP"/>
    <property type="match status" value="1"/>
</dbReference>
<gene>
    <name evidence="17" type="primary">cusS_2</name>
    <name evidence="17" type="ORF">AW11_03809</name>
</gene>
<dbReference type="Pfam" id="PF00512">
    <property type="entry name" value="HisKA"/>
    <property type="match status" value="1"/>
</dbReference>
<evidence type="ECO:0000256" key="11">
    <source>
        <dbReference type="ARBA" id="ARBA00022989"/>
    </source>
</evidence>
<dbReference type="PANTHER" id="PTHR45436:SF15">
    <property type="entry name" value="SENSOR HISTIDINE KINASE CUSS"/>
    <property type="match status" value="1"/>
</dbReference>
<keyword evidence="12 14" id="KW-0902">Two-component regulatory system</keyword>
<dbReference type="Pfam" id="PF21085">
    <property type="entry name" value="CusS"/>
    <property type="match status" value="1"/>
</dbReference>
<dbReference type="PRINTS" id="PR00344">
    <property type="entry name" value="BCTRLSENSOR"/>
</dbReference>
<dbReference type="EMBL" id="JEMY01000067">
    <property type="protein sequence ID" value="EXI84570.1"/>
    <property type="molecule type" value="Genomic_DNA"/>
</dbReference>
<dbReference type="InterPro" id="IPR003661">
    <property type="entry name" value="HisK_dim/P_dom"/>
</dbReference>
<reference evidence="17" key="1">
    <citation type="submission" date="2014-02" db="EMBL/GenBank/DDBJ databases">
        <title>Expanding our view of genomic diversity in Candidatus Accumulibacter clades.</title>
        <authorList>
            <person name="Skennerton C.T."/>
            <person name="Barr J.J."/>
            <person name="Slater F.R."/>
            <person name="Bond P.L."/>
            <person name="Tyson G.W."/>
        </authorList>
    </citation>
    <scope>NUCLEOTIDE SEQUENCE [LARGE SCALE GENOMIC DNA]</scope>
</reference>
<dbReference type="InterPro" id="IPR050428">
    <property type="entry name" value="TCS_sensor_his_kinase"/>
</dbReference>
<keyword evidence="3 14" id="KW-1003">Cell membrane</keyword>
<evidence type="ECO:0000256" key="2">
    <source>
        <dbReference type="ARBA" id="ARBA00004429"/>
    </source>
</evidence>
<dbReference type="PATRIC" id="fig|1454004.3.peg.3914"/>
<feature type="domain" description="HAMP" evidence="16">
    <location>
        <begin position="194"/>
        <end position="247"/>
    </location>
</feature>
<keyword evidence="4 14" id="KW-0997">Cell inner membrane</keyword>
<evidence type="ECO:0000256" key="13">
    <source>
        <dbReference type="ARBA" id="ARBA00023136"/>
    </source>
</evidence>
<evidence type="ECO:0000256" key="10">
    <source>
        <dbReference type="ARBA" id="ARBA00022840"/>
    </source>
</evidence>
<feature type="transmembrane region" description="Helical" evidence="14">
    <location>
        <begin position="12"/>
        <end position="32"/>
    </location>
</feature>
<comment type="subcellular location">
    <subcellularLocation>
        <location evidence="2">Cell inner membrane</location>
        <topology evidence="2">Multi-pass membrane protein</topology>
    </subcellularLocation>
</comment>
<evidence type="ECO:0000256" key="6">
    <source>
        <dbReference type="ARBA" id="ARBA00022679"/>
    </source>
</evidence>
<dbReference type="SMART" id="SM00304">
    <property type="entry name" value="HAMP"/>
    <property type="match status" value="1"/>
</dbReference>
<dbReference type="Gene3D" id="6.10.340.10">
    <property type="match status" value="1"/>
</dbReference>
<dbReference type="PROSITE" id="PS50109">
    <property type="entry name" value="HIS_KIN"/>
    <property type="match status" value="1"/>
</dbReference>
<evidence type="ECO:0000259" key="16">
    <source>
        <dbReference type="PROSITE" id="PS50885"/>
    </source>
</evidence>
<dbReference type="PROSITE" id="PS50885">
    <property type="entry name" value="HAMP"/>
    <property type="match status" value="1"/>
</dbReference>
<sequence>MRLGGERSITFRLTLLFATVSAAVLLLLGFLIGNSVERHFEEQDMEVLTGKLRLTQHALEKVRSEADLELVPERLDDSLVGHSGLAILVIAPAGKTLFASHGADFPPALLERGAQDPAAERLAPMVWRTRTALPLRGIAAAARTGIAGAPSAVVAVAIDISHHEHFMTAFRTTLWSFVVLAAALSGFLGWVVVRRGLAPLQAIKRQAAGITAQRLDARLAAAAVPVELAELARTLNEMLARLEDSFRRLSDFSSDLAHELRTPVSNLLTQTQVTLAKDRSLDEYRDVLASNAEEFEHLARMIADMLYLAKADNGLIVPNRESFDLGAEVERLLEFYVVLTEEKDLAVRSSGSGVVFGDRLMLRRAISNLLANAIRHAPAGGWLAVQVDASDPTLVTLVVENSGATIPEEHLARLFDRFYRVDASRQHLGDGAGLGLAITRSIARAHGGEVRVSSQHGRTRFELQLPAATAKGDRPLDLA</sequence>
<dbReference type="eggNOG" id="COG5002">
    <property type="taxonomic scope" value="Bacteria"/>
</dbReference>
<evidence type="ECO:0000256" key="14">
    <source>
        <dbReference type="RuleBase" id="RU364088"/>
    </source>
</evidence>
<evidence type="ECO:0000256" key="12">
    <source>
        <dbReference type="ARBA" id="ARBA00023012"/>
    </source>
</evidence>
<organism evidence="17 18">
    <name type="scientific">Accumulibacter regalis</name>
    <dbReference type="NCBI Taxonomy" id="522306"/>
    <lineage>
        <taxon>Bacteria</taxon>
        <taxon>Pseudomonadati</taxon>
        <taxon>Pseudomonadota</taxon>
        <taxon>Betaproteobacteria</taxon>
        <taxon>Candidatus Accumulibacter</taxon>
    </lineage>
</organism>
<dbReference type="InterPro" id="IPR048590">
    <property type="entry name" value="CusS-like_sensor"/>
</dbReference>
<dbReference type="GO" id="GO:0000155">
    <property type="term" value="F:phosphorelay sensor kinase activity"/>
    <property type="evidence" value="ECO:0007669"/>
    <property type="project" value="InterPro"/>
</dbReference>
<protein>
    <recommendedName>
        <fullName evidence="14">Sensor protein</fullName>
        <ecNumber evidence="14">2.7.13.3</ecNumber>
    </recommendedName>
</protein>
<keyword evidence="7 14" id="KW-0812">Transmembrane</keyword>
<comment type="catalytic activity">
    <reaction evidence="1 14">
        <text>ATP + protein L-histidine = ADP + protein N-phospho-L-histidine.</text>
        <dbReference type="EC" id="2.7.13.3"/>
    </reaction>
</comment>
<keyword evidence="18" id="KW-1185">Reference proteome</keyword>
<keyword evidence="13 14" id="KW-0472">Membrane</keyword>
<accession>A0A011Q5Y8</accession>
<evidence type="ECO:0000256" key="3">
    <source>
        <dbReference type="ARBA" id="ARBA00022475"/>
    </source>
</evidence>
<dbReference type="InterPro" id="IPR003594">
    <property type="entry name" value="HATPase_dom"/>
</dbReference>
<evidence type="ECO:0000256" key="5">
    <source>
        <dbReference type="ARBA" id="ARBA00022553"/>
    </source>
</evidence>
<dbReference type="AlphaFoldDB" id="A0A011Q5Y8"/>
<evidence type="ECO:0000256" key="8">
    <source>
        <dbReference type="ARBA" id="ARBA00022741"/>
    </source>
</evidence>
<dbReference type="CDD" id="cd00075">
    <property type="entry name" value="HATPase"/>
    <property type="match status" value="1"/>
</dbReference>
<comment type="caution">
    <text evidence="17">The sequence shown here is derived from an EMBL/GenBank/DDBJ whole genome shotgun (WGS) entry which is preliminary data.</text>
</comment>
<dbReference type="GO" id="GO:0005524">
    <property type="term" value="F:ATP binding"/>
    <property type="evidence" value="ECO:0007669"/>
    <property type="project" value="UniProtKB-KW"/>
</dbReference>
<evidence type="ECO:0000313" key="18">
    <source>
        <dbReference type="Proteomes" id="UP000022141"/>
    </source>
</evidence>
<dbReference type="InterPro" id="IPR036097">
    <property type="entry name" value="HisK_dim/P_sf"/>
</dbReference>
<dbReference type="InterPro" id="IPR004358">
    <property type="entry name" value="Sig_transdc_His_kin-like_C"/>
</dbReference>
<keyword evidence="6 14" id="KW-0808">Transferase</keyword>
<keyword evidence="9 14" id="KW-0418">Kinase</keyword>
<comment type="function">
    <text evidence="14">Member of a two-component regulatory system.</text>
</comment>
<dbReference type="PANTHER" id="PTHR45436">
    <property type="entry name" value="SENSOR HISTIDINE KINASE YKOH"/>
    <property type="match status" value="1"/>
</dbReference>